<sequence>MSEGLLFAVETSLSRLSYSEQSSAQRVFTLLWELEAEVNNGGFWQYFYNLSGEHAPEAPDALRAIGANRCASLVDRALTAVAILPEDYAIEDRRREIVNGLTSEVRDSLNELDTEFYTYPDNLSALLTDFIQAHRYEFSI</sequence>
<dbReference type="AlphaFoldDB" id="A0A1H6BNH3"/>
<protein>
    <recommendedName>
        <fullName evidence="1">DNA mimic protein DMP19 C-terminal domain-containing protein</fullName>
    </recommendedName>
</protein>
<reference evidence="2 3" key="1">
    <citation type="submission" date="2016-10" db="EMBL/GenBank/DDBJ databases">
        <authorList>
            <person name="de Groot N.N."/>
        </authorList>
    </citation>
    <scope>NUCLEOTIDE SEQUENCE [LARGE SCALE GENOMIC DNA]</scope>
    <source>
        <strain evidence="2 3">DSM 22489</strain>
    </source>
</reference>
<accession>A0A1H6BNH3</accession>
<organism evidence="2 3">
    <name type="scientific">Bryocella elongata</name>
    <dbReference type="NCBI Taxonomy" id="863522"/>
    <lineage>
        <taxon>Bacteria</taxon>
        <taxon>Pseudomonadati</taxon>
        <taxon>Acidobacteriota</taxon>
        <taxon>Terriglobia</taxon>
        <taxon>Terriglobales</taxon>
        <taxon>Acidobacteriaceae</taxon>
        <taxon>Bryocella</taxon>
    </lineage>
</organism>
<dbReference type="Proteomes" id="UP000236728">
    <property type="component" value="Unassembled WGS sequence"/>
</dbReference>
<dbReference type="RefSeq" id="WP_160115245.1">
    <property type="nucleotide sequence ID" value="NZ_FNVA01000007.1"/>
</dbReference>
<evidence type="ECO:0000313" key="2">
    <source>
        <dbReference type="EMBL" id="SEG62233.1"/>
    </source>
</evidence>
<gene>
    <name evidence="2" type="ORF">SAMN05421819_3879</name>
</gene>
<dbReference type="EMBL" id="FNVA01000007">
    <property type="protein sequence ID" value="SEG62233.1"/>
    <property type="molecule type" value="Genomic_DNA"/>
</dbReference>
<evidence type="ECO:0000313" key="3">
    <source>
        <dbReference type="Proteomes" id="UP000236728"/>
    </source>
</evidence>
<dbReference type="Pfam" id="PF14300">
    <property type="entry name" value="DMP19"/>
    <property type="match status" value="1"/>
</dbReference>
<name>A0A1H6BNH3_9BACT</name>
<dbReference type="InterPro" id="IPR025402">
    <property type="entry name" value="DMP19_C"/>
</dbReference>
<evidence type="ECO:0000259" key="1">
    <source>
        <dbReference type="Pfam" id="PF14300"/>
    </source>
</evidence>
<dbReference type="Gene3D" id="1.20.1420.60">
    <property type="match status" value="1"/>
</dbReference>
<dbReference type="OrthoDB" id="208245at2"/>
<keyword evidence="3" id="KW-1185">Reference proteome</keyword>
<feature type="domain" description="DNA mimic protein DMP19 C-terminal" evidence="1">
    <location>
        <begin position="21"/>
        <end position="134"/>
    </location>
</feature>
<proteinExistence type="predicted"/>